<dbReference type="RefSeq" id="WP_125964953.1">
    <property type="nucleotide sequence ID" value="NZ_RXFQ01000004.1"/>
</dbReference>
<comment type="caution">
    <text evidence="2">The sequence shown here is derived from an EMBL/GenBank/DDBJ whole genome shotgun (WGS) entry which is preliminary data.</text>
</comment>
<protein>
    <recommendedName>
        <fullName evidence="4">Flagellar FliJ protein</fullName>
    </recommendedName>
</protein>
<keyword evidence="1" id="KW-0175">Coiled coil</keyword>
<keyword evidence="3" id="KW-1185">Reference proteome</keyword>
<name>A0ABY0A976_9BURK</name>
<feature type="coiled-coil region" evidence="1">
    <location>
        <begin position="35"/>
        <end position="62"/>
    </location>
</feature>
<organism evidence="2 3">
    <name type="scientific">Variovorax beijingensis</name>
    <dbReference type="NCBI Taxonomy" id="2496117"/>
    <lineage>
        <taxon>Bacteria</taxon>
        <taxon>Pseudomonadati</taxon>
        <taxon>Pseudomonadota</taxon>
        <taxon>Betaproteobacteria</taxon>
        <taxon>Burkholderiales</taxon>
        <taxon>Comamonadaceae</taxon>
        <taxon>Variovorax</taxon>
    </lineage>
</organism>
<proteinExistence type="predicted"/>
<evidence type="ECO:0000313" key="3">
    <source>
        <dbReference type="Proteomes" id="UP000271137"/>
    </source>
</evidence>
<reference evidence="2 3" key="1">
    <citation type="submission" date="2018-12" db="EMBL/GenBank/DDBJ databases">
        <title>The genome sequences of strain 502.</title>
        <authorList>
            <person name="Gao J."/>
            <person name="Sun J."/>
        </authorList>
    </citation>
    <scope>NUCLEOTIDE SEQUENCE [LARGE SCALE GENOMIC DNA]</scope>
    <source>
        <strain evidence="2 3">502</strain>
    </source>
</reference>
<evidence type="ECO:0000313" key="2">
    <source>
        <dbReference type="EMBL" id="RSZ40091.1"/>
    </source>
</evidence>
<gene>
    <name evidence="2" type="ORF">EJO66_08090</name>
</gene>
<dbReference type="Proteomes" id="UP000271137">
    <property type="component" value="Unassembled WGS sequence"/>
</dbReference>
<dbReference type="EMBL" id="RXFQ01000004">
    <property type="protein sequence ID" value="RSZ40091.1"/>
    <property type="molecule type" value="Genomic_DNA"/>
</dbReference>
<evidence type="ECO:0008006" key="4">
    <source>
        <dbReference type="Google" id="ProtNLM"/>
    </source>
</evidence>
<sequence length="170" mass="19425">MSASTTAPSAAVRDVDVRGFVYSLEPVRQRQQWRLDKSMAELAQAQQVLAGTEARMAQMLKTHDEQARTVGQALLERLDPAAHRRTLAYLAQLRGQWAQLDAQREEQRLARDRLRRECLEQQMRLEGLTRHKENALTEYADEVRQRASNEQDRDWLARAAFTHAATGAGE</sequence>
<evidence type="ECO:0000256" key="1">
    <source>
        <dbReference type="SAM" id="Coils"/>
    </source>
</evidence>
<dbReference type="Gene3D" id="1.10.287.1700">
    <property type="match status" value="1"/>
</dbReference>
<feature type="coiled-coil region" evidence="1">
    <location>
        <begin position="102"/>
        <end position="131"/>
    </location>
</feature>
<dbReference type="InterPro" id="IPR053716">
    <property type="entry name" value="Flag_assembly_chemotaxis_eff"/>
</dbReference>
<accession>A0ABY0A976</accession>